<reference evidence="95 96" key="3">
    <citation type="journal article" date="2018" name="Genome Biol.">
        <title>SKESA: strategic k-mer extension for scrupulous assemblies.</title>
        <authorList>
            <person name="Souvorov A."/>
            <person name="Agarwala R."/>
            <person name="Lipman D.J."/>
        </authorList>
    </citation>
    <scope>NUCLEOTIDE SEQUENCE [LARGE SCALE GENOMIC DNA]</scope>
    <source>
        <strain evidence="43">09CEB371LM</strain>
        <strain evidence="49">2017-325981-023-01</strain>
        <strain evidence="45 98">CFIAFB20100120</strain>
        <strain evidence="44 95">CFIAFB20130012</strain>
        <strain evidence="47">CFIAFB20170037</strain>
        <strain evidence="46 96">CFIAFB20170045</strain>
        <strain evidence="48 97">DMG1500109</strain>
    </source>
</reference>
<dbReference type="RefSeq" id="WP_003724223.1">
    <property type="nucleotide sequence ID" value="NC_021824.1"/>
</dbReference>
<evidence type="ECO:0000313" key="9">
    <source>
        <dbReference type="EMBL" id="EAD1185678.1"/>
    </source>
</evidence>
<dbReference type="EMBL" id="DAAJCS010000012">
    <property type="protein sequence ID" value="HAC0014069.1"/>
    <property type="molecule type" value="Genomic_DNA"/>
</dbReference>
<dbReference type="Proteomes" id="UP000843775">
    <property type="component" value="Unassembled WGS sequence"/>
</dbReference>
<dbReference type="Proteomes" id="UP000489121">
    <property type="component" value="Unassembled WGS sequence"/>
</dbReference>
<reference evidence="50 76" key="4">
    <citation type="submission" date="2018-04" db="EMBL/GenBank/DDBJ databases">
        <title>Genome Analysis of a Prevalent Clone of Listeria monocytogenes Sequence Type 87 in China.</title>
        <authorList>
            <person name="Wang Y."/>
        </authorList>
    </citation>
    <scope>NUCLEOTIDE SEQUENCE [LARGE SCALE GENOMIC DNA]</scope>
    <source>
        <strain evidence="50 76">ICDC_LM1523</strain>
    </source>
</reference>
<evidence type="ECO:0000313" key="4">
    <source>
        <dbReference type="EMBL" id="EAC4553221.1"/>
    </source>
</evidence>
<dbReference type="Proteomes" id="UP000364988">
    <property type="component" value="Unassembled WGS sequence"/>
</dbReference>
<evidence type="ECO:0000313" key="93">
    <source>
        <dbReference type="Proteomes" id="UP000549379"/>
    </source>
</evidence>
<evidence type="ECO:0000313" key="73">
    <source>
        <dbReference type="Proteomes" id="UP000423131"/>
    </source>
</evidence>
<evidence type="ECO:0000313" key="28">
    <source>
        <dbReference type="EMBL" id="EAH2283064.1"/>
    </source>
</evidence>
<dbReference type="EMBL" id="AABGUK010000001">
    <property type="protein sequence ID" value="EAH4241366.1"/>
    <property type="molecule type" value="Genomic_DNA"/>
</dbReference>
<dbReference type="EMBL" id="DABJAN010000007">
    <property type="protein sequence ID" value="HAJ9594651.1"/>
    <property type="molecule type" value="Genomic_DNA"/>
</dbReference>
<comment type="caution">
    <text evidence="44">The sequence shown here is derived from an EMBL/GenBank/DDBJ whole genome shotgun (WGS) entry which is preliminary data.</text>
</comment>
<evidence type="ECO:0000313" key="71">
    <source>
        <dbReference type="Proteomes" id="UP000403352"/>
    </source>
</evidence>
<dbReference type="Proteomes" id="UP000393182">
    <property type="component" value="Unassembled WGS sequence"/>
</dbReference>
<dbReference type="EMBL" id="AAALRN010000005">
    <property type="protein sequence ID" value="EAD1185678.1"/>
    <property type="molecule type" value="Genomic_DNA"/>
</dbReference>
<evidence type="ECO:0000313" key="41">
    <source>
        <dbReference type="EMBL" id="EDO0986941.1"/>
    </source>
</evidence>
<dbReference type="Proteomes" id="UP000528151">
    <property type="component" value="Unassembled WGS sequence"/>
</dbReference>
<accession>A0A0B8R5M6</accession>
<evidence type="ECO:0000313" key="15">
    <source>
        <dbReference type="EMBL" id="EAE4943166.1"/>
    </source>
</evidence>
<dbReference type="EMBL" id="AANCRK010000005">
    <property type="protein sequence ID" value="EDN7715736.1"/>
    <property type="molecule type" value="Genomic_DNA"/>
</dbReference>
<dbReference type="Proteomes" id="UP000467536">
    <property type="component" value="Unassembled WGS sequence"/>
</dbReference>
<dbReference type="Proteomes" id="UP000544530">
    <property type="component" value="Unassembled WGS sequence"/>
</dbReference>
<evidence type="ECO:0000313" key="13">
    <source>
        <dbReference type="EMBL" id="EAE1340175.1"/>
    </source>
</evidence>
<evidence type="ECO:0000313" key="55">
    <source>
        <dbReference type="Proteomes" id="UP000331186"/>
    </source>
</evidence>
<evidence type="ECO:0000313" key="60">
    <source>
        <dbReference type="Proteomes" id="UP000345329"/>
    </source>
</evidence>
<dbReference type="EMBL" id="AABBZO010000024">
    <property type="protein sequence ID" value="EAG4463543.1"/>
    <property type="molecule type" value="Genomic_DNA"/>
</dbReference>
<dbReference type="Proteomes" id="UP000467347">
    <property type="component" value="Unassembled WGS sequence"/>
</dbReference>
<evidence type="ECO:0000313" key="81">
    <source>
        <dbReference type="Proteomes" id="UP000481141"/>
    </source>
</evidence>
<evidence type="ECO:0000313" key="82">
    <source>
        <dbReference type="Proteomes" id="UP000489121"/>
    </source>
</evidence>
<evidence type="ECO:0000313" key="45">
    <source>
        <dbReference type="EMBL" id="HAB8557911.1"/>
    </source>
</evidence>
<evidence type="ECO:0000313" key="53">
    <source>
        <dbReference type="EMBL" id="RKA07128.1"/>
    </source>
</evidence>
<evidence type="ECO:0000313" key="57">
    <source>
        <dbReference type="Proteomes" id="UP000337746"/>
    </source>
</evidence>
<evidence type="ECO:0000313" key="14">
    <source>
        <dbReference type="EMBL" id="EAE2355338.1"/>
    </source>
</evidence>
<dbReference type="EMBL" id="MJTJ01000020">
    <property type="protein sequence ID" value="OET48212.1"/>
    <property type="molecule type" value="Genomic_DNA"/>
</dbReference>
<dbReference type="EMBL" id="AABDGJ010000012">
    <property type="protein sequence ID" value="EAG6991613.1"/>
    <property type="molecule type" value="Genomic_DNA"/>
</dbReference>
<evidence type="ECO:0000313" key="56">
    <source>
        <dbReference type="Proteomes" id="UP000336166"/>
    </source>
</evidence>
<dbReference type="Proteomes" id="UP000354255">
    <property type="component" value="Unassembled WGS sequence"/>
</dbReference>
<reference evidence="52 99" key="1">
    <citation type="submission" date="2016-09" db="EMBL/GenBank/DDBJ databases">
        <title>100K Listeria isolates.</title>
        <authorList>
            <person name="Chen P."/>
            <person name="Weimer B.C."/>
            <person name="Kong N."/>
            <person name="Huang B."/>
        </authorList>
    </citation>
    <scope>NUCLEOTIDE SEQUENCE [LARGE SCALE GENOMIC DNA]</scope>
    <source>
        <strain evidence="52 99">BCW_2383</strain>
    </source>
</reference>
<evidence type="ECO:0000313" key="80">
    <source>
        <dbReference type="Proteomes" id="UP000478704"/>
    </source>
</evidence>
<evidence type="ECO:0000313" key="18">
    <source>
        <dbReference type="EMBL" id="EAG2087933.1"/>
    </source>
</evidence>
<dbReference type="Proteomes" id="UP000530452">
    <property type="component" value="Unassembled WGS sequence"/>
</dbReference>
<dbReference type="EMBL" id="DAAEEB010000008">
    <property type="protein sequence ID" value="HAA8053789.1"/>
    <property type="molecule type" value="Genomic_DNA"/>
</dbReference>
<dbReference type="Proteomes" id="UP000525850">
    <property type="component" value="Unassembled WGS sequence"/>
</dbReference>
<dbReference type="Proteomes" id="UP000410967">
    <property type="component" value="Unassembled WGS sequence"/>
</dbReference>
<dbReference type="EMBL" id="AAAIXK010000007">
    <property type="protein sequence ID" value="EAC5551314.1"/>
    <property type="molecule type" value="Genomic_DNA"/>
</dbReference>
<gene>
    <name evidence="53" type="primary">yyci</name>
    <name evidence="16" type="ORF">A8L61_13370</name>
    <name evidence="25" type="ORF">AB917_13540</name>
    <name evidence="4" type="ORF">ABZ57_12060</name>
    <name evidence="52" type="ORF">AJL21_13740</name>
    <name evidence="13" type="ORF">ART25_14750</name>
    <name evidence="5" type="ORF">ARY78_12830</name>
    <name evidence="20" type="ORF">B1N52_10610</name>
    <name evidence="19" type="ORF">B1S26_12765</name>
    <name evidence="21" type="ORF">B5K54_12465</name>
    <name evidence="17" type="ORF">BB997_10295</name>
    <name evidence="36" type="ORF">BCZ19_12665</name>
    <name evidence="18" type="ORF">BCZ21_11735</name>
    <name evidence="23" type="ORF">CA369_14825</name>
    <name evidence="22" type="ORF">CAV64_09785</name>
    <name evidence="26" type="ORF">CW845_13110</name>
    <name evidence="28" type="ORF">D4920_13340</name>
    <name evidence="27" type="ORF">D4B11_10580</name>
    <name evidence="29" type="ORF">D5N24_12700</name>
    <name evidence="31" type="ORF">D7104_13185</name>
    <name evidence="50" type="ORF">DCK61_00360</name>
    <name evidence="24" type="ORF">DCT16_11485</name>
    <name evidence="7" type="ORF">DQ70_10410</name>
    <name evidence="6" type="ORF">DU018_10500</name>
    <name evidence="53" type="ORF">DYZ80_02340</name>
    <name evidence="15" type="ORF">E1W56_14050</name>
    <name evidence="30" type="ORF">E5F58_05040</name>
    <name evidence="12" type="ORF">EX365_10795</name>
    <name evidence="11" type="ORF">EXZ73_12125</name>
    <name evidence="37" type="ORF">F6436_13115</name>
    <name evidence="38" type="ORF">F6515_08880</name>
    <name evidence="32" type="ORF">FA835_10505</name>
    <name evidence="34" type="ORF">FLQ97_09320</name>
    <name evidence="33" type="ORF">FLR03_00975</name>
    <name evidence="35" type="ORF">FNX40_05190</name>
    <name evidence="41" type="ORF">FV747_13135</name>
    <name evidence="42" type="ORF">G3O21_001434</name>
    <name evidence="43" type="ORF">GHH22_11630</name>
    <name evidence="48" type="ORF">GI949_12955</name>
    <name evidence="40" type="ORF">GJW51_13435</name>
    <name evidence="39" type="ORF">GQG13_11495</name>
    <name evidence="44" type="ORF">GYR60_05315</name>
    <name evidence="45" type="ORF">GYS09_11510</name>
    <name evidence="46" type="ORF">GYX23_13830</name>
    <name evidence="47" type="ORF">GYY14_08125</name>
    <name evidence="49" type="ORF">HQN34_002884</name>
    <name evidence="51" type="ORF">HZJ64_07840</name>
    <name evidence="8" type="ORF">KV70_13085</name>
    <name evidence="9" type="ORF">QD52_11390</name>
    <name evidence="10" type="ORF">UI29_11485</name>
    <name evidence="14" type="ORF">Y261_13355</name>
</gene>
<dbReference type="Proteomes" id="UP000478704">
    <property type="component" value="Unassembled WGS sequence"/>
</dbReference>
<dbReference type="Proteomes" id="UP000522199">
    <property type="component" value="Unassembled WGS sequence"/>
</dbReference>
<dbReference type="EMBL" id="AAANYN010000020">
    <property type="protein sequence ID" value="EAD5775038.1"/>
    <property type="molecule type" value="Genomic_DNA"/>
</dbReference>
<evidence type="ECO:0000313" key="38">
    <source>
        <dbReference type="EMBL" id="ECY9783109.1"/>
    </source>
</evidence>
<dbReference type="Proteomes" id="UP000350032">
    <property type="component" value="Unassembled WGS sequence"/>
</dbReference>
<dbReference type="Proteomes" id="UP000527632">
    <property type="component" value="Unassembled WGS sequence"/>
</dbReference>
<dbReference type="Proteomes" id="UP000566721">
    <property type="component" value="Unassembled WGS sequence"/>
</dbReference>
<evidence type="ECO:0000313" key="63">
    <source>
        <dbReference type="Proteomes" id="UP000358545"/>
    </source>
</evidence>
<dbReference type="Proteomes" id="UP000478682">
    <property type="component" value="Unassembled WGS sequence"/>
</dbReference>
<evidence type="ECO:0000313" key="78">
    <source>
        <dbReference type="Proteomes" id="UP000467536"/>
    </source>
</evidence>
<dbReference type="Proteomes" id="UP000548278">
    <property type="component" value="Unassembled WGS sequence"/>
</dbReference>
<evidence type="ECO:0000313" key="23">
    <source>
        <dbReference type="EMBL" id="EAG4463543.1"/>
    </source>
</evidence>
<dbReference type="KEGG" id="lmv:Y193_14340"/>
<dbReference type="EMBL" id="AABCVX010000005">
    <property type="protein sequence ID" value="EAG6169991.1"/>
    <property type="molecule type" value="Genomic_DNA"/>
</dbReference>
<evidence type="ECO:0000313" key="76">
    <source>
        <dbReference type="Proteomes" id="UP000460224"/>
    </source>
</evidence>
<evidence type="ECO:0000313" key="66">
    <source>
        <dbReference type="Proteomes" id="UP000368512"/>
    </source>
</evidence>
<evidence type="ECO:0000313" key="8">
    <source>
        <dbReference type="EMBL" id="EAC9041148.1"/>
    </source>
</evidence>
<keyword evidence="2" id="KW-1133">Transmembrane helix</keyword>
<evidence type="ECO:0000313" key="48">
    <source>
        <dbReference type="EMBL" id="HAC1755880.1"/>
    </source>
</evidence>
<feature type="domain" description="Regulatory protein YycH-like" evidence="3">
    <location>
        <begin position="39"/>
        <end position="251"/>
    </location>
</feature>
<dbReference type="Proteomes" id="UP000481141">
    <property type="component" value="Unassembled WGS sequence"/>
</dbReference>
<dbReference type="EMBL" id="DAAJFY010000004">
    <property type="protein sequence ID" value="HAC0275330.1"/>
    <property type="molecule type" value="Genomic_DNA"/>
</dbReference>
<evidence type="ECO:0000313" key="42">
    <source>
        <dbReference type="EMBL" id="EDP8514012.1"/>
    </source>
</evidence>
<evidence type="ECO:0000313" key="97">
    <source>
        <dbReference type="Proteomes" id="UP000843775"/>
    </source>
</evidence>
<evidence type="ECO:0000313" key="91">
    <source>
        <dbReference type="Proteomes" id="UP000546397"/>
    </source>
</evidence>
<dbReference type="EMBL" id="AALEDS010000016">
    <property type="protein sequence ID" value="ECY6545275.1"/>
    <property type="molecule type" value="Genomic_DNA"/>
</dbReference>
<evidence type="ECO:0000313" key="51">
    <source>
        <dbReference type="EMBL" id="NYA01742.1"/>
    </source>
</evidence>
<dbReference type="Proteomes" id="UP000345329">
    <property type="component" value="Unassembled WGS sequence"/>
</dbReference>
<dbReference type="EMBL" id="AABATR010000005">
    <property type="protein sequence ID" value="EAG1893996.1"/>
    <property type="molecule type" value="Genomic_DNA"/>
</dbReference>
<sequence>MDWRKTQMIFIVTLLILNVFLAVIFFNKQLSDDPDTLGNETLEERLKADNISHPDLSTKPTSGSIFTTERAAFTTKDVSDLTGQAITLKDNNKQIYSVLQTPVKAGKKGSNPEFQKFMESDVYRGESYQFWNYDKDARTLTFNQLINNNMVLFDEAGQITFYLDQDDRVISYEQTWMSKQDDLKDKTNLMSATDALEAVYQHGELKQDSDVVSATFGYYTTVQLPSGNVYFPVWCFEVKHSGETNYVLVNAKDEQVINQSDNKSTTEPGTELSSRQKTK</sequence>
<dbReference type="GO" id="GO:0016020">
    <property type="term" value="C:membrane"/>
    <property type="evidence" value="ECO:0007669"/>
    <property type="project" value="InterPro"/>
</dbReference>
<dbReference type="Proteomes" id="UP000533021">
    <property type="component" value="Unassembled WGS sequence"/>
</dbReference>
<evidence type="ECO:0000313" key="84">
    <source>
        <dbReference type="Proteomes" id="UP000525850"/>
    </source>
</evidence>
<dbReference type="Proteomes" id="UP000389283">
    <property type="component" value="Unassembled WGS sequence"/>
</dbReference>
<dbReference type="Proteomes" id="UP000376505">
    <property type="component" value="Unassembled WGS sequence"/>
</dbReference>
<dbReference type="EMBL" id="AABGHY010000010">
    <property type="protein sequence ID" value="EAH3295263.1"/>
    <property type="molecule type" value="Genomic_DNA"/>
</dbReference>
<evidence type="ECO:0000313" key="44">
    <source>
        <dbReference type="EMBL" id="HAB8397933.1"/>
    </source>
</evidence>
<evidence type="ECO:0000313" key="67">
    <source>
        <dbReference type="Proteomes" id="UP000376505"/>
    </source>
</evidence>
<feature type="transmembrane region" description="Helical" evidence="2">
    <location>
        <begin position="7"/>
        <end position="26"/>
    </location>
</feature>
<evidence type="ECO:0000313" key="5">
    <source>
        <dbReference type="EMBL" id="EAC5551314.1"/>
    </source>
</evidence>
<dbReference type="EMBL" id="AAIAJJ010000002">
    <property type="protein sequence ID" value="ECC1556199.1"/>
    <property type="molecule type" value="Genomic_DNA"/>
</dbReference>
<reference evidence="44" key="9">
    <citation type="submission" date="2020-01" db="EMBL/GenBank/DDBJ databases">
        <authorList>
            <consortium name="NCBI Pathogen Detection Project"/>
        </authorList>
    </citation>
    <scope>NUCLEOTIDE SEQUENCE</scope>
    <source>
        <strain evidence="43">09CEB371LM</strain>
        <strain evidence="49">2017-325981-023-01</strain>
        <strain evidence="45">CFIAFB20100120</strain>
        <strain evidence="44">CFIAFB20130012</strain>
        <strain evidence="47">CFIAFB20170037</strain>
        <strain evidence="46">CFIAFB20170045</strain>
        <strain evidence="48">DMG1500109</strain>
    </source>
</reference>
<dbReference type="Proteomes" id="UP000368512">
    <property type="component" value="Unassembled WGS sequence"/>
</dbReference>
<dbReference type="Proteomes" id="UP000379076">
    <property type="component" value="Unassembled WGS sequence"/>
</dbReference>
<evidence type="ECO:0000313" key="92">
    <source>
        <dbReference type="Proteomes" id="UP000548278"/>
    </source>
</evidence>
<evidence type="ECO:0000313" key="85">
    <source>
        <dbReference type="Proteomes" id="UP000527632"/>
    </source>
</evidence>
<protein>
    <submittedName>
        <fullName evidence="53">Two-component system WalR/WalK regulatory protein YycI</fullName>
    </submittedName>
    <submittedName>
        <fullName evidence="51">Two-component system regulatory protein YycI</fullName>
    </submittedName>
</protein>
<dbReference type="EMBL" id="AANDSR010000011">
    <property type="protein sequence ID" value="EDN9837667.1"/>
    <property type="molecule type" value="Genomic_DNA"/>
</dbReference>
<reference evidence="56 58" key="6">
    <citation type="submission" date="2018-06" db="EMBL/GenBank/DDBJ databases">
        <authorList>
            <consortium name="PulseNet: The National Subtyping Network for Foodborne Disease Surveillance"/>
            <person name="Tarr C.L."/>
            <person name="Trees E."/>
            <person name="Katz L.S."/>
            <person name="Carleton-Romer H.A."/>
            <person name="Stroika S."/>
            <person name="Kucerova Z."/>
            <person name="Roache K.F."/>
            <person name="Sabol A.L."/>
            <person name="Besser J."/>
            <person name="Gerner-Smidt P."/>
        </authorList>
    </citation>
    <scope>NUCLEOTIDE SEQUENCE [LARGE SCALE GENOMIC DNA]</scope>
    <source>
        <strain evidence="4 58">2015L-6227</strain>
        <strain evidence="14 56">PNUSAL000134</strain>
        <strain evidence="8 62">PNUSAL000910</strain>
        <strain evidence="16 63">PNUSAL002180</strain>
        <strain evidence="17 79">PNUSAL002298</strain>
        <strain evidence="31 61">PNUSAL004402</strain>
        <strain evidence="38 82">PNUSAL005692</strain>
    </source>
</reference>
<dbReference type="EMBL" id="AAASLB010000010">
    <property type="protein sequence ID" value="EAE4943166.1"/>
    <property type="molecule type" value="Genomic_DNA"/>
</dbReference>
<evidence type="ECO:0000313" key="21">
    <source>
        <dbReference type="EMBL" id="EAG2998099.1"/>
    </source>
</evidence>
<dbReference type="Proteomes" id="UP000336166">
    <property type="component" value="Unassembled WGS sequence"/>
</dbReference>
<evidence type="ECO:0000313" key="12">
    <source>
        <dbReference type="EMBL" id="EAD5787043.1"/>
    </source>
</evidence>
<dbReference type="Gene3D" id="2.40.128.690">
    <property type="entry name" value="YycH protein, domain 3-like"/>
    <property type="match status" value="1"/>
</dbReference>
<evidence type="ECO:0000313" key="33">
    <source>
        <dbReference type="EMBL" id="ECB9472246.1"/>
    </source>
</evidence>
<evidence type="ECO:0000313" key="46">
    <source>
        <dbReference type="EMBL" id="HAC0014069.1"/>
    </source>
</evidence>
<evidence type="ECO:0000259" key="3">
    <source>
        <dbReference type="Pfam" id="PF09648"/>
    </source>
</evidence>
<dbReference type="EMBL" id="JACAVN010000004">
    <property type="protein sequence ID" value="NYA01742.1"/>
    <property type="molecule type" value="Genomic_DNA"/>
</dbReference>
<reference evidence="37 64" key="8">
    <citation type="submission" date="2019-09" db="EMBL/GenBank/DDBJ databases">
        <authorList>
            <consortium name="GenomeTrakr network: Whole genome sequencing for foodborne pathogen traceback"/>
        </authorList>
    </citation>
    <scope>NUCLEOTIDE SEQUENCE [LARGE SCALE GENOMIC DNA]</scope>
    <source>
        <strain evidence="25 92">CFSAN004300</strain>
        <strain evidence="26 83">CFSAN072474</strain>
        <strain evidence="37 64">FLAG-55987</strain>
        <strain evidence="32 72">PHLUSALM00088</strain>
    </source>
</reference>
<evidence type="ECO:0000313" key="11">
    <source>
        <dbReference type="EMBL" id="EAD5775038.1"/>
    </source>
</evidence>
<evidence type="ECO:0000313" key="19">
    <source>
        <dbReference type="EMBL" id="EAG2246275.1"/>
    </source>
</evidence>
<evidence type="ECO:0000313" key="83">
    <source>
        <dbReference type="Proteomes" id="UP000522199"/>
    </source>
</evidence>
<reference evidence="41 78" key="7">
    <citation type="submission" date="2019-08" db="EMBL/GenBank/DDBJ databases">
        <authorList>
            <person name="Ashton P.M."/>
            <person name="Dallman T."/>
            <person name="Nair S."/>
            <person name="De Pinna E."/>
            <person name="Peters T."/>
            <person name="Grant K."/>
        </authorList>
    </citation>
    <scope>NUCLEOTIDE SEQUENCE [LARGE SCALE GENOMIC DNA]</scope>
    <source>
        <strain evidence="28 88">282333</strain>
        <strain evidence="29 87">282352</strain>
        <strain evidence="27 91">289003</strain>
        <strain evidence="41 78">788324</strain>
        <strain evidence="15">RL15000286</strain>
    </source>
</reference>
<dbReference type="Pfam" id="PF09648">
    <property type="entry name" value="YycI"/>
    <property type="match status" value="1"/>
</dbReference>
<dbReference type="Proteomes" id="UP000844415">
    <property type="component" value="Unassembled WGS sequence"/>
</dbReference>
<dbReference type="EMBL" id="AAAKQF010000010">
    <property type="protein sequence ID" value="EAC9041148.1"/>
    <property type="molecule type" value="Genomic_DNA"/>
</dbReference>
<dbReference type="EMBL" id="DAAIHR010000004">
    <property type="protein sequence ID" value="HAB8397933.1"/>
    <property type="molecule type" value="Genomic_DNA"/>
</dbReference>
<evidence type="ECO:0000313" key="20">
    <source>
        <dbReference type="EMBL" id="EAG2515610.1"/>
    </source>
</evidence>
<evidence type="ECO:0000313" key="79">
    <source>
        <dbReference type="Proteomes" id="UP000478682"/>
    </source>
</evidence>
<evidence type="ECO:0000313" key="35">
    <source>
        <dbReference type="EMBL" id="ECC1556199.1"/>
    </source>
</evidence>
<keyword evidence="2" id="KW-0812">Transmembrane</keyword>
<evidence type="ECO:0000313" key="47">
    <source>
        <dbReference type="EMBL" id="HAC0275330.1"/>
    </source>
</evidence>
<evidence type="ECO:0000313" key="7">
    <source>
        <dbReference type="EMBL" id="EAC7481088.1"/>
    </source>
</evidence>
<dbReference type="Proteomes" id="UP000272537">
    <property type="component" value="Unassembled WGS sequence"/>
</dbReference>
<evidence type="ECO:0000313" key="99">
    <source>
        <dbReference type="Proteomes" id="UP000852906"/>
    </source>
</evidence>
<dbReference type="EMBL" id="AAHZFY010000019">
    <property type="protein sequence ID" value="ECB9513937.1"/>
    <property type="molecule type" value="Genomic_DNA"/>
</dbReference>
<dbReference type="EMBL" id="AABEKY010000008">
    <property type="protein sequence ID" value="EAG9388430.1"/>
    <property type="molecule type" value="Genomic_DNA"/>
</dbReference>
<evidence type="ECO:0000313" key="27">
    <source>
        <dbReference type="EMBL" id="EAG9520218.1"/>
    </source>
</evidence>
<dbReference type="EMBL" id="AANPAU010000004">
    <property type="protein sequence ID" value="EDP8514012.1"/>
    <property type="molecule type" value="Genomic_DNA"/>
</dbReference>
<dbReference type="Proteomes" id="UP000540117">
    <property type="component" value="Unassembled WGS sequence"/>
</dbReference>
<dbReference type="Proteomes" id="UP000843503">
    <property type="component" value="Unassembled WGS sequence"/>
</dbReference>
<evidence type="ECO:0000313" key="43">
    <source>
        <dbReference type="EMBL" id="HAA8053789.1"/>
    </source>
</evidence>
<proteinExistence type="predicted"/>
<evidence type="ECO:0000313" key="90">
    <source>
        <dbReference type="Proteomes" id="UP000544530"/>
    </source>
</evidence>
<evidence type="ECO:0000313" key="31">
    <source>
        <dbReference type="EMBL" id="EAK8898651.1"/>
    </source>
</evidence>
<evidence type="ECO:0000313" key="32">
    <source>
        <dbReference type="EMBL" id="EAK9317538.1"/>
    </source>
</evidence>
<dbReference type="Proteomes" id="UP000398321">
    <property type="component" value="Unassembled WGS sequence"/>
</dbReference>
<dbReference type="EMBL" id="AABAWE010000005">
    <property type="protein sequence ID" value="EAG2087933.1"/>
    <property type="molecule type" value="Genomic_DNA"/>
</dbReference>
<evidence type="ECO:0000313" key="68">
    <source>
        <dbReference type="Proteomes" id="UP000379076"/>
    </source>
</evidence>
<dbReference type="EMBL" id="AABEMN010000015">
    <property type="protein sequence ID" value="EAG9520218.1"/>
    <property type="molecule type" value="Genomic_DNA"/>
</dbReference>
<evidence type="ECO:0000313" key="22">
    <source>
        <dbReference type="EMBL" id="EAG4331524.1"/>
    </source>
</evidence>
<dbReference type="EMBL" id="AABBAW010000005">
    <property type="protein sequence ID" value="EAG2515610.1"/>
    <property type="molecule type" value="Genomic_DNA"/>
</dbReference>
<dbReference type="Proteomes" id="UP000841146">
    <property type="component" value="Unassembled WGS sequence"/>
</dbReference>
<dbReference type="EMBL" id="AAAIKW010000009">
    <property type="protein sequence ID" value="EAC4553221.1"/>
    <property type="molecule type" value="Genomic_DNA"/>
</dbReference>
<dbReference type="EMBL" id="DAAJZA010000010">
    <property type="protein sequence ID" value="HAC1755880.1"/>
    <property type="molecule type" value="Genomic_DNA"/>
</dbReference>
<dbReference type="Proteomes" id="UP000427828">
    <property type="component" value="Unassembled WGS sequence"/>
</dbReference>
<dbReference type="EMBL" id="AAHZFN010000001">
    <property type="protein sequence ID" value="ECB9472246.1"/>
    <property type="molecule type" value="Genomic_DNA"/>
</dbReference>
<dbReference type="Proteomes" id="UP000840039">
    <property type="component" value="Unassembled WGS sequence"/>
</dbReference>
<evidence type="ECO:0000313" key="77">
    <source>
        <dbReference type="Proteomes" id="UP000467347"/>
    </source>
</evidence>
<dbReference type="Proteomes" id="UP000546397">
    <property type="component" value="Unassembled WGS sequence"/>
</dbReference>
<dbReference type="Proteomes" id="UP000365297">
    <property type="component" value="Unassembled WGS sequence"/>
</dbReference>
<evidence type="ECO:0000313" key="64">
    <source>
        <dbReference type="Proteomes" id="UP000364988"/>
    </source>
</evidence>
<evidence type="ECO:0000313" key="17">
    <source>
        <dbReference type="EMBL" id="EAG1893996.1"/>
    </source>
</evidence>
<evidence type="ECO:0000313" key="75">
    <source>
        <dbReference type="Proteomes" id="UP000455569"/>
    </source>
</evidence>
<dbReference type="EMBL" id="AABBHO010000043">
    <property type="protein sequence ID" value="EAG2998099.1"/>
    <property type="molecule type" value="Genomic_DNA"/>
</dbReference>
<reference evidence="51 90" key="10">
    <citation type="submission" date="2020-06" db="EMBL/GenBank/DDBJ databases">
        <title>Two Listeria outbreaks in Switzerland in 2018 and 2020.</title>
        <authorList>
            <person name="Stevens M.J.A."/>
            <person name="Bloemberg G."/>
            <person name="Nusch-Inderbinnen M."/>
            <person name="Stephan R."/>
        </authorList>
    </citation>
    <scope>NUCLEOTIDE SEQUENCE [LARGE SCALE GENOMIC DNA]</scope>
    <source>
        <strain evidence="51 90">N18-0707</strain>
    </source>
</reference>
<evidence type="ECO:0000313" key="70">
    <source>
        <dbReference type="Proteomes" id="UP000398321"/>
    </source>
</evidence>
<evidence type="ECO:0000313" key="69">
    <source>
        <dbReference type="Proteomes" id="UP000389283"/>
    </source>
</evidence>
<evidence type="ECO:0000313" key="40">
    <source>
        <dbReference type="EMBL" id="EDN9837667.1"/>
    </source>
</evidence>
<evidence type="ECO:0000313" key="50">
    <source>
        <dbReference type="EMBL" id="KAA9452941.1"/>
    </source>
</evidence>
<dbReference type="EMBL" id="AALGDA010000024">
    <property type="protein sequence ID" value="ECY9783109.1"/>
    <property type="molecule type" value="Genomic_DNA"/>
</dbReference>
<dbReference type="Proteomes" id="UP000337746">
    <property type="component" value="Unassembled WGS sequence"/>
</dbReference>
<reference evidence="53 54" key="2">
    <citation type="journal article" date="2018" name="BMC Genomics">
        <title>Genes significantly associated with lineage II food isolates of Listeria monocytogenes.</title>
        <authorList>
            <person name="Pirone-Davies C."/>
            <person name="Chen Y."/>
            <person name="Pightling A."/>
            <person name="Ryan G."/>
            <person name="Wang Y."/>
            <person name="Yao K."/>
            <person name="Hoffmann M."/>
            <person name="Allard M.W."/>
        </authorList>
    </citation>
    <scope>NUCLEOTIDE SEQUENCE [LARGE SCALE GENOMIC DNA]</scope>
    <source>
        <strain evidence="53 54">PNUSAL000550</strain>
    </source>
</reference>
<evidence type="ECO:0000313" key="10">
    <source>
        <dbReference type="EMBL" id="EAD3793372.1"/>
    </source>
</evidence>
<dbReference type="EMBL" id="AAAJKI010000026">
    <property type="protein sequence ID" value="EAC6548796.1"/>
    <property type="molecule type" value="Genomic_DNA"/>
</dbReference>
<dbReference type="Proteomes" id="UP000358545">
    <property type="component" value="Unassembled WGS sequence"/>
</dbReference>
<evidence type="ECO:0000256" key="1">
    <source>
        <dbReference type="SAM" id="MobiDB-lite"/>
    </source>
</evidence>
<dbReference type="EMBL" id="DAAIJL010000011">
    <property type="protein sequence ID" value="HAB8557911.1"/>
    <property type="molecule type" value="Genomic_DNA"/>
</dbReference>
<dbReference type="Proteomes" id="UP000840197">
    <property type="component" value="Unassembled WGS sequence"/>
</dbReference>
<dbReference type="EMBL" id="AAAJWF010000006">
    <property type="protein sequence ID" value="EAC7481088.1"/>
    <property type="molecule type" value="Genomic_DNA"/>
</dbReference>
<evidence type="ECO:0000313" key="94">
    <source>
        <dbReference type="Proteomes" id="UP000566721"/>
    </source>
</evidence>
<evidence type="ECO:0000313" key="86">
    <source>
        <dbReference type="Proteomes" id="UP000528151"/>
    </source>
</evidence>
<dbReference type="AlphaFoldDB" id="A0A0B8R5M6"/>
<dbReference type="Proteomes" id="UP000842809">
    <property type="component" value="Unassembled WGS sequence"/>
</dbReference>
<evidence type="ECO:0000313" key="6">
    <source>
        <dbReference type="EMBL" id="EAC6548796.1"/>
    </source>
</evidence>
<evidence type="ECO:0000313" key="61">
    <source>
        <dbReference type="Proteomes" id="UP000350032"/>
    </source>
</evidence>
<dbReference type="EMBL" id="AAAREG010000014">
    <property type="protein sequence ID" value="EAE2355338.1"/>
    <property type="molecule type" value="Genomic_DNA"/>
</dbReference>
<evidence type="ECO:0000313" key="65">
    <source>
        <dbReference type="Proteomes" id="UP000365297"/>
    </source>
</evidence>
<evidence type="ECO:0000313" key="54">
    <source>
        <dbReference type="Proteomes" id="UP000272537"/>
    </source>
</evidence>
<dbReference type="EMBL" id="QDAY01000001">
    <property type="protein sequence ID" value="KAA9452941.1"/>
    <property type="molecule type" value="Genomic_DNA"/>
</dbReference>
<evidence type="ECO:0000313" key="96">
    <source>
        <dbReference type="Proteomes" id="UP000841146"/>
    </source>
</evidence>
<dbReference type="Proteomes" id="UP000331186">
    <property type="component" value="Unassembled WGS sequence"/>
</dbReference>
<dbReference type="EMBL" id="AAAMZD010000005">
    <property type="protein sequence ID" value="EAD3793372.1"/>
    <property type="molecule type" value="Genomic_DNA"/>
</dbReference>
<evidence type="ECO:0000313" key="87">
    <source>
        <dbReference type="Proteomes" id="UP000530452"/>
    </source>
</evidence>
<dbReference type="Proteomes" id="UP000455569">
    <property type="component" value="Unassembled WGS sequence"/>
</dbReference>
<dbReference type="EMBL" id="AABFVG010000010">
    <property type="protein sequence ID" value="EAH2283064.1"/>
    <property type="molecule type" value="Genomic_DNA"/>
</dbReference>
<dbReference type="KEGG" id="lmok:CQ02_01640"/>
<evidence type="ECO:0000313" key="39">
    <source>
        <dbReference type="EMBL" id="EDN7715736.1"/>
    </source>
</evidence>
<dbReference type="EMBL" id="AACKDQ010000023">
    <property type="protein sequence ID" value="EAK9317538.1"/>
    <property type="molecule type" value="Genomic_DNA"/>
</dbReference>
<evidence type="ECO:0000313" key="26">
    <source>
        <dbReference type="EMBL" id="EAG9388430.1"/>
    </source>
</evidence>
<evidence type="ECO:0000313" key="89">
    <source>
        <dbReference type="Proteomes" id="UP000540117"/>
    </source>
</evidence>
<feature type="region of interest" description="Disordered" evidence="1">
    <location>
        <begin position="258"/>
        <end position="279"/>
    </location>
</feature>
<name>A0A0B8R5M6_LISMN</name>
<dbReference type="Proteomes" id="UP000460224">
    <property type="component" value="Unassembled WGS sequence"/>
</dbReference>
<reference evidence="57 60" key="5">
    <citation type="submission" date="2018-06" db="EMBL/GenBank/DDBJ databases">
        <authorList>
            <consortium name="GenomeTrakr: Next Generation Sequencing Network for Food Pathogen Tracability"/>
        </authorList>
    </citation>
    <scope>NUCLEOTIDE SEQUENCE [LARGE SCALE GENOMIC DNA]</scope>
    <source>
        <strain evidence="21 93">10B02965A-1</strain>
        <strain evidence="7 66">CFSAN008042</strain>
        <strain evidence="23 86">CFSAN063727</strain>
        <strain evidence="39 75">CFSAN102901</strain>
        <strain evidence="13 68">FDA00006494</strain>
        <strain evidence="5 65">FDA00007096</strain>
        <strain evidence="9 71">FDA00008584</strain>
        <strain evidence="19">FDA00011243</strain>
        <strain evidence="6 55">FDA00013332</strain>
        <strain evidence="12 59">FDA00013853</strain>
        <strain evidence="33 73">FDA00014336</strain>
        <strain evidence="35 69">FDA00014370</strain>
        <strain evidence="34 70">FDA00014392</strain>
        <strain evidence="42">FDA00015054</strain>
        <strain evidence="22 89">FDA1005580-S054-001</strain>
        <strain evidence="80">FDA1090798-S029-001</strain>
        <strain evidence="81">FDA956581-098-004</strain>
        <strain evidence="20 84">FDA960927-006-004</strain>
        <strain evidence="24 94">FLAG-38921</strain>
        <strain evidence="36 74">FLAG-51482A</strain>
        <strain evidence="18 57">FLAG-54356</strain>
        <strain evidence="11 67">FSIS31901579</strain>
        <strain evidence="30 85">LS1344</strain>
        <strain evidence="40 77">OSF101448</strain>
        <strain evidence="10 60">VA-WGS-00405</strain>
    </source>
</reference>
<dbReference type="EMBL" id="AAANYR010000005">
    <property type="protein sequence ID" value="EAD5787043.1"/>
    <property type="molecule type" value="Genomic_DNA"/>
</dbReference>
<evidence type="ECO:0000313" key="95">
    <source>
        <dbReference type="Proteomes" id="UP000840197"/>
    </source>
</evidence>
<evidence type="ECO:0000313" key="58">
    <source>
        <dbReference type="Proteomes" id="UP000339309"/>
    </source>
</evidence>
<evidence type="ECO:0000256" key="2">
    <source>
        <dbReference type="SAM" id="Phobius"/>
    </source>
</evidence>
<evidence type="ECO:0000313" key="88">
    <source>
        <dbReference type="Proteomes" id="UP000533021"/>
    </source>
</evidence>
<dbReference type="EMBL" id="QXLS01000005">
    <property type="protein sequence ID" value="RKA07128.1"/>
    <property type="molecule type" value="Genomic_DNA"/>
</dbReference>
<evidence type="ECO:0000313" key="74">
    <source>
        <dbReference type="Proteomes" id="UP000427828"/>
    </source>
</evidence>
<dbReference type="EMBL" id="AABAYG010000005">
    <property type="protein sequence ID" value="EAG2246275.1"/>
    <property type="molecule type" value="Genomic_DNA"/>
</dbReference>
<organism evidence="44 95">
    <name type="scientific">Listeria monocytogenes</name>
    <dbReference type="NCBI Taxonomy" id="1639"/>
    <lineage>
        <taxon>Bacteria</taxon>
        <taxon>Bacillati</taxon>
        <taxon>Bacillota</taxon>
        <taxon>Bacilli</taxon>
        <taxon>Bacillales</taxon>
        <taxon>Listeriaceae</taxon>
        <taxon>Listeria</taxon>
    </lineage>
</organism>
<evidence type="ECO:0000313" key="36">
    <source>
        <dbReference type="EMBL" id="ECX6925528.1"/>
    </source>
</evidence>
<dbReference type="EMBL" id="AABBYJ010000005">
    <property type="protein sequence ID" value="EAG4331524.1"/>
    <property type="molecule type" value="Genomic_DNA"/>
</dbReference>
<evidence type="ECO:0000313" key="98">
    <source>
        <dbReference type="Proteomes" id="UP000844415"/>
    </source>
</evidence>
<keyword evidence="2" id="KW-0472">Membrane</keyword>
<dbReference type="EMBL" id="AANEHK010000014">
    <property type="protein sequence ID" value="EDO0986941.1"/>
    <property type="molecule type" value="Genomic_DNA"/>
</dbReference>
<evidence type="ECO:0000313" key="37">
    <source>
        <dbReference type="EMBL" id="ECY6545275.1"/>
    </source>
</evidence>
<evidence type="ECO:0000313" key="52">
    <source>
        <dbReference type="EMBL" id="OET48212.1"/>
    </source>
</evidence>
<dbReference type="Proteomes" id="UP000423131">
    <property type="component" value="Unassembled WGS sequence"/>
</dbReference>
<dbReference type="EMBL" id="AACJYH010000011">
    <property type="protein sequence ID" value="EAK8898651.1"/>
    <property type="molecule type" value="Genomic_DNA"/>
</dbReference>
<dbReference type="EMBL" id="AABAGT010000023">
    <property type="protein sequence ID" value="EAG0868254.1"/>
    <property type="molecule type" value="Genomic_DNA"/>
</dbReference>
<dbReference type="EMBL" id="AAAQQZ010000009">
    <property type="protein sequence ID" value="EAE1340175.1"/>
    <property type="molecule type" value="Genomic_DNA"/>
</dbReference>
<dbReference type="InterPro" id="IPR018604">
    <property type="entry name" value="YycI-like"/>
</dbReference>
<evidence type="ECO:0000313" key="24">
    <source>
        <dbReference type="EMBL" id="EAG6169991.1"/>
    </source>
</evidence>
<dbReference type="Proteomes" id="UP000339309">
    <property type="component" value="Unassembled WGS sequence"/>
</dbReference>
<evidence type="ECO:0000313" key="72">
    <source>
        <dbReference type="Proteomes" id="UP000410967"/>
    </source>
</evidence>
<evidence type="ECO:0000313" key="25">
    <source>
        <dbReference type="EMBL" id="EAG6991613.1"/>
    </source>
</evidence>
<evidence type="ECO:0000313" key="29">
    <source>
        <dbReference type="EMBL" id="EAH3295263.1"/>
    </source>
</evidence>
<evidence type="ECO:0000313" key="16">
    <source>
        <dbReference type="EMBL" id="EAG0868254.1"/>
    </source>
</evidence>
<evidence type="ECO:0000313" key="49">
    <source>
        <dbReference type="EMBL" id="HAJ9594651.1"/>
    </source>
</evidence>
<dbReference type="EMBL" id="AALAQH010000008">
    <property type="protein sequence ID" value="ECX6925528.1"/>
    <property type="molecule type" value="Genomic_DNA"/>
</dbReference>
<dbReference type="Proteomes" id="UP000852906">
    <property type="component" value="Unassembled WGS sequence"/>
</dbReference>
<dbReference type="Proteomes" id="UP000549379">
    <property type="component" value="Unassembled WGS sequence"/>
</dbReference>
<evidence type="ECO:0000313" key="34">
    <source>
        <dbReference type="EMBL" id="ECB9513937.1"/>
    </source>
</evidence>
<dbReference type="Proteomes" id="UP000403352">
    <property type="component" value="Unassembled WGS sequence"/>
</dbReference>
<dbReference type="Proteomes" id="UP000344343">
    <property type="component" value="Unassembled WGS sequence"/>
</dbReference>
<evidence type="ECO:0000313" key="62">
    <source>
        <dbReference type="Proteomes" id="UP000354255"/>
    </source>
</evidence>
<evidence type="ECO:0000313" key="30">
    <source>
        <dbReference type="EMBL" id="EAH4241366.1"/>
    </source>
</evidence>
<evidence type="ECO:0000313" key="59">
    <source>
        <dbReference type="Proteomes" id="UP000344343"/>
    </source>
</evidence>